<keyword evidence="7" id="KW-1185">Reference proteome</keyword>
<feature type="compositionally biased region" description="Basic and acidic residues" evidence="3">
    <location>
        <begin position="419"/>
        <end position="435"/>
    </location>
</feature>
<feature type="compositionally biased region" description="Low complexity" evidence="3">
    <location>
        <begin position="440"/>
        <end position="453"/>
    </location>
</feature>
<dbReference type="PANTHER" id="PTHR45947:SF3">
    <property type="entry name" value="SULFOQUINOVOSYL TRANSFERASE SQD2"/>
    <property type="match status" value="1"/>
</dbReference>
<evidence type="ECO:0000256" key="3">
    <source>
        <dbReference type="SAM" id="MobiDB-lite"/>
    </source>
</evidence>
<keyword evidence="2 6" id="KW-0808">Transferase</keyword>
<dbReference type="FunFam" id="3.40.50.2000:FF:000069">
    <property type="entry name" value="Alpha-(1-6)-phosphatidylinositol monomannoside mannosyltransferase"/>
    <property type="match status" value="1"/>
</dbReference>
<sequence>MRRTPRPAGPDESAPPGGVVPAPAAPPDARPAGISKAADLPRTLVVADKFPPVLGGIQTFACHLTAGLPADRVIVVAPAAPGAEAYDRTLPFPVVRAGERILTSPQSRRMLRSLVRTEGCEAVWFPTAAPFGVLAPTLREEGVTRVVASSHGHEVAWSRLPVGWSLVRTVAARADVLTYLTAFTRRRLVSVSPKGTTLARLTGGVDTHRFRPGAGGDDIRRALGWSDRPVVICVARMVPRKGQDTLIRGWPAVQRRHPGARLLLVGQGPAETRLRRLAGQVGVADEVHFAGAIADEELPSYLDAADVFAMPSRTRWLGLDLEGLGLSSLEGAASGLPVITGAQGGAPDVVLPGRTGEVVDGRDTSAVTRAVVELLDDPDRAARMGLAGREWMREAWSWGGLSGRLAGLLAGGSGADLDPVTRHSGEPSRARRGILDEDMPGSITPDGIIPDGIGTDGIGTDRVDVAQGHADARTGGP</sequence>
<name>A0A4S5ESM0_9ACTN</name>
<dbReference type="InterPro" id="IPR001296">
    <property type="entry name" value="Glyco_trans_1"/>
</dbReference>
<evidence type="ECO:0000256" key="1">
    <source>
        <dbReference type="ARBA" id="ARBA00022676"/>
    </source>
</evidence>
<dbReference type="AlphaFoldDB" id="A0A4S5ESM0"/>
<dbReference type="InterPro" id="IPR050194">
    <property type="entry name" value="Glycosyltransferase_grp1"/>
</dbReference>
<dbReference type="RefSeq" id="WP_136447387.1">
    <property type="nucleotide sequence ID" value="NZ_SSXH01000100.1"/>
</dbReference>
<reference evidence="6 7" key="1">
    <citation type="submission" date="2019-04" db="EMBL/GenBank/DDBJ databases">
        <title>Draft genome sequences for three unisolated Alnus-infective Frankia Sp+ strains, AgTrS, AiOr and AvVan, the first sequenced Frankia strains able to sporulate in-planta.</title>
        <authorList>
            <person name="Bethencourt L."/>
            <person name="Vautrin F."/>
            <person name="Taib N."/>
            <person name="Dubost A."/>
            <person name="Castro-Garcia L."/>
            <person name="Imbaud O."/>
            <person name="Abrouk D."/>
            <person name="Fournier P."/>
            <person name="Briolay J."/>
            <person name="Nguyen A."/>
            <person name="Normand P."/>
            <person name="Fernandez M.P."/>
            <person name="Brochier-Armanet C."/>
            <person name="Herrera-Belaroussi A."/>
        </authorList>
    </citation>
    <scope>NUCLEOTIDE SEQUENCE [LARGE SCALE GENOMIC DNA]</scope>
    <source>
        <strain evidence="6 7">AvVan</strain>
    </source>
</reference>
<dbReference type="GO" id="GO:1901137">
    <property type="term" value="P:carbohydrate derivative biosynthetic process"/>
    <property type="evidence" value="ECO:0007669"/>
    <property type="project" value="UniProtKB-ARBA"/>
</dbReference>
<dbReference type="EMBL" id="SSXH01000100">
    <property type="protein sequence ID" value="THJ75263.1"/>
    <property type="molecule type" value="Genomic_DNA"/>
</dbReference>
<evidence type="ECO:0000256" key="2">
    <source>
        <dbReference type="ARBA" id="ARBA00022679"/>
    </source>
</evidence>
<dbReference type="OrthoDB" id="9808602at2"/>
<proteinExistence type="predicted"/>
<feature type="domain" description="Glycosyl transferase family 1" evidence="4">
    <location>
        <begin position="218"/>
        <end position="391"/>
    </location>
</feature>
<evidence type="ECO:0000313" key="7">
    <source>
        <dbReference type="Proteomes" id="UP000305282"/>
    </source>
</evidence>
<dbReference type="Pfam" id="PF00534">
    <property type="entry name" value="Glycos_transf_1"/>
    <property type="match status" value="1"/>
</dbReference>
<dbReference type="Gene3D" id="3.40.50.2000">
    <property type="entry name" value="Glycogen Phosphorylase B"/>
    <property type="match status" value="2"/>
</dbReference>
<dbReference type="GO" id="GO:0016758">
    <property type="term" value="F:hexosyltransferase activity"/>
    <property type="evidence" value="ECO:0007669"/>
    <property type="project" value="TreeGrafter"/>
</dbReference>
<organism evidence="6 7">
    <name type="scientific">Candidatus Frankia alpina</name>
    <dbReference type="NCBI Taxonomy" id="2699483"/>
    <lineage>
        <taxon>Bacteria</taxon>
        <taxon>Bacillati</taxon>
        <taxon>Actinomycetota</taxon>
        <taxon>Actinomycetes</taxon>
        <taxon>Frankiales</taxon>
        <taxon>Frankiaceae</taxon>
        <taxon>Frankia</taxon>
    </lineage>
</organism>
<comment type="caution">
    <text evidence="6">The sequence shown here is derived from an EMBL/GenBank/DDBJ whole genome shotgun (WGS) entry which is preliminary data.</text>
</comment>
<protein>
    <submittedName>
        <fullName evidence="6">Glycosyltransferase family 4 protein</fullName>
    </submittedName>
</protein>
<dbReference type="Proteomes" id="UP000305282">
    <property type="component" value="Unassembled WGS sequence"/>
</dbReference>
<feature type="region of interest" description="Disordered" evidence="3">
    <location>
        <begin position="1"/>
        <end position="34"/>
    </location>
</feature>
<dbReference type="PANTHER" id="PTHR45947">
    <property type="entry name" value="SULFOQUINOVOSYL TRANSFERASE SQD2"/>
    <property type="match status" value="1"/>
</dbReference>
<accession>A0A4S5ESM0</accession>
<evidence type="ECO:0000259" key="5">
    <source>
        <dbReference type="Pfam" id="PF13439"/>
    </source>
</evidence>
<dbReference type="SUPFAM" id="SSF53756">
    <property type="entry name" value="UDP-Glycosyltransferase/glycogen phosphorylase"/>
    <property type="match status" value="1"/>
</dbReference>
<evidence type="ECO:0000259" key="4">
    <source>
        <dbReference type="Pfam" id="PF00534"/>
    </source>
</evidence>
<dbReference type="Pfam" id="PF13439">
    <property type="entry name" value="Glyco_transf_4"/>
    <property type="match status" value="1"/>
</dbReference>
<dbReference type="InterPro" id="IPR028098">
    <property type="entry name" value="Glyco_trans_4-like_N"/>
</dbReference>
<keyword evidence="1" id="KW-0328">Glycosyltransferase</keyword>
<dbReference type="CDD" id="cd03801">
    <property type="entry name" value="GT4_PimA-like"/>
    <property type="match status" value="1"/>
</dbReference>
<evidence type="ECO:0000313" key="6">
    <source>
        <dbReference type="EMBL" id="THJ75263.1"/>
    </source>
</evidence>
<feature type="domain" description="Glycosyltransferase subfamily 4-like N-terminal" evidence="5">
    <location>
        <begin position="55"/>
        <end position="208"/>
    </location>
</feature>
<gene>
    <name evidence="6" type="ORF">E7Y31_06520</name>
</gene>
<feature type="region of interest" description="Disordered" evidence="3">
    <location>
        <begin position="416"/>
        <end position="477"/>
    </location>
</feature>